<dbReference type="EMBL" id="ABWP01000086">
    <property type="protein sequence ID" value="EEA84175.1"/>
    <property type="molecule type" value="Genomic_DNA"/>
</dbReference>
<dbReference type="STRING" id="500633.CLOHIR_02193"/>
<comment type="caution">
    <text evidence="1">The sequence shown here is derived from an EMBL/GenBank/DDBJ whole genome shotgun (WGS) entry which is preliminary data.</text>
</comment>
<gene>
    <name evidence="1" type="ORF">CLOHIR_02193</name>
</gene>
<reference evidence="1 2" key="1">
    <citation type="submission" date="2008-09" db="EMBL/GenBank/DDBJ databases">
        <authorList>
            <person name="Fulton L."/>
            <person name="Clifton S."/>
            <person name="Fulton B."/>
            <person name="Xu J."/>
            <person name="Minx P."/>
            <person name="Pepin K.H."/>
            <person name="Johnson M."/>
            <person name="Thiruvilangam P."/>
            <person name="Bhonagiri V."/>
            <person name="Nash W.E."/>
            <person name="Mardis E.R."/>
            <person name="Wilson R.K."/>
        </authorList>
    </citation>
    <scope>NUCLEOTIDE SEQUENCE [LARGE SCALE GENOMIC DNA]</scope>
    <source>
        <strain evidence="1 2">DSM 13275</strain>
    </source>
</reference>
<reference evidence="1 2" key="2">
    <citation type="submission" date="2008-10" db="EMBL/GenBank/DDBJ databases">
        <title>Draft genome sequence of Clostridium hiranonis (DSM 13275).</title>
        <authorList>
            <person name="Sudarsanam P."/>
            <person name="Ley R."/>
            <person name="Guruge J."/>
            <person name="Turnbaugh P.J."/>
            <person name="Mahowald M."/>
            <person name="Liep D."/>
            <person name="Gordon J."/>
        </authorList>
    </citation>
    <scope>NUCLEOTIDE SEQUENCE [LARGE SCALE GENOMIC DNA]</scope>
    <source>
        <strain evidence="1 2">DSM 13275</strain>
    </source>
</reference>
<keyword evidence="2" id="KW-1185">Reference proteome</keyword>
<proteinExistence type="predicted"/>
<protein>
    <submittedName>
        <fullName evidence="1">Uncharacterized protein</fullName>
    </submittedName>
</protein>
<accession>B6G231</accession>
<dbReference type="Proteomes" id="UP000003178">
    <property type="component" value="Unassembled WGS sequence"/>
</dbReference>
<dbReference type="RefSeq" id="WP_006441033.1">
    <property type="nucleotide sequence ID" value="NZ_DS995361.1"/>
</dbReference>
<name>B6G231_PEPHT</name>
<evidence type="ECO:0000313" key="2">
    <source>
        <dbReference type="Proteomes" id="UP000003178"/>
    </source>
</evidence>
<dbReference type="HOGENOM" id="CLU_3116340_0_0_9"/>
<organism evidence="1 2">
    <name type="scientific">Peptacetobacter hiranonis (strain DSM 13275 / JCM 10541 / KCTC 15199 / TO-931)</name>
    <name type="common">Clostridium hiranonis</name>
    <dbReference type="NCBI Taxonomy" id="500633"/>
    <lineage>
        <taxon>Bacteria</taxon>
        <taxon>Bacillati</taxon>
        <taxon>Bacillota</taxon>
        <taxon>Clostridia</taxon>
        <taxon>Peptostreptococcales</taxon>
        <taxon>Peptostreptococcaceae</taxon>
        <taxon>Peptacetobacter</taxon>
    </lineage>
</organism>
<sequence>MKVEYKNKGIEKICTNFDYALDLVHPYRLIFEKKGDEIQIASIKEIVDYH</sequence>
<dbReference type="AlphaFoldDB" id="B6G231"/>
<evidence type="ECO:0000313" key="1">
    <source>
        <dbReference type="EMBL" id="EEA84175.1"/>
    </source>
</evidence>